<protein>
    <submittedName>
        <fullName evidence="2">S4 domain-containing protein YaaA</fullName>
    </submittedName>
</protein>
<dbReference type="EMBL" id="JBBNPS010000003">
    <property type="protein sequence ID" value="MEQ3353080.1"/>
    <property type="molecule type" value="Genomic_DNA"/>
</dbReference>
<name>A0ABV1J543_9FIRM</name>
<dbReference type="Proteomes" id="UP001481872">
    <property type="component" value="Unassembled WGS sequence"/>
</dbReference>
<evidence type="ECO:0000256" key="1">
    <source>
        <dbReference type="PROSITE-ProRule" id="PRU00182"/>
    </source>
</evidence>
<organism evidence="2 3">
    <name type="scientific">Aedoeadaptatus acetigenes</name>
    <dbReference type="NCBI Taxonomy" id="2981723"/>
    <lineage>
        <taxon>Bacteria</taxon>
        <taxon>Bacillati</taxon>
        <taxon>Bacillota</taxon>
        <taxon>Tissierellia</taxon>
        <taxon>Tissierellales</taxon>
        <taxon>Peptoniphilaceae</taxon>
        <taxon>Aedoeadaptatus</taxon>
    </lineage>
</organism>
<sequence length="73" mass="8409">MKITTDYIKLDSFLKYVQWVDSGGMAKMVVSDGLVYVNGEMEQRRGRKLYPGDVVEFMGEKDTIEKDETHLSE</sequence>
<keyword evidence="3" id="KW-1185">Reference proteome</keyword>
<dbReference type="CDD" id="cd00165">
    <property type="entry name" value="S4"/>
    <property type="match status" value="1"/>
</dbReference>
<gene>
    <name evidence="2" type="primary">yaaA</name>
    <name evidence="2" type="ORF">AAA081_02020</name>
</gene>
<accession>A0ABV1J543</accession>
<dbReference type="SUPFAM" id="SSF55174">
    <property type="entry name" value="Alpha-L RNA-binding motif"/>
    <property type="match status" value="1"/>
</dbReference>
<dbReference type="NCBIfam" id="TIGR02988">
    <property type="entry name" value="YaaA_near_RecF"/>
    <property type="match status" value="1"/>
</dbReference>
<dbReference type="Gene3D" id="3.10.290.10">
    <property type="entry name" value="RNA-binding S4 domain"/>
    <property type="match status" value="1"/>
</dbReference>
<proteinExistence type="predicted"/>
<dbReference type="InterPro" id="IPR036986">
    <property type="entry name" value="S4_RNA-bd_sf"/>
</dbReference>
<dbReference type="PROSITE" id="PS50889">
    <property type="entry name" value="S4"/>
    <property type="match status" value="1"/>
</dbReference>
<dbReference type="Pfam" id="PF13275">
    <property type="entry name" value="S4_2"/>
    <property type="match status" value="1"/>
</dbReference>
<evidence type="ECO:0000313" key="2">
    <source>
        <dbReference type="EMBL" id="MEQ3353080.1"/>
    </source>
</evidence>
<evidence type="ECO:0000313" key="3">
    <source>
        <dbReference type="Proteomes" id="UP001481872"/>
    </source>
</evidence>
<reference evidence="2 3" key="1">
    <citation type="submission" date="2024-04" db="EMBL/GenBank/DDBJ databases">
        <title>Human intestinal bacterial collection.</title>
        <authorList>
            <person name="Pauvert C."/>
            <person name="Hitch T.C.A."/>
            <person name="Clavel T."/>
        </authorList>
    </citation>
    <scope>NUCLEOTIDE SEQUENCE [LARGE SCALE GENOMIC DNA]</scope>
    <source>
        <strain evidence="2 3">CLA-SR-H026</strain>
    </source>
</reference>
<dbReference type="InterPro" id="IPR014330">
    <property type="entry name" value="RNA-bd_S4-rel_YaaA"/>
</dbReference>
<dbReference type="RefSeq" id="WP_349053492.1">
    <property type="nucleotide sequence ID" value="NZ_JBBNPS010000003.1"/>
</dbReference>
<keyword evidence="1" id="KW-0694">RNA-binding</keyword>
<comment type="caution">
    <text evidence="2">The sequence shown here is derived from an EMBL/GenBank/DDBJ whole genome shotgun (WGS) entry which is preliminary data.</text>
</comment>